<gene>
    <name evidence="1" type="ORF">E2C01_054340</name>
</gene>
<reference evidence="1 2" key="1">
    <citation type="submission" date="2019-05" db="EMBL/GenBank/DDBJ databases">
        <title>Another draft genome of Portunus trituberculatus and its Hox gene families provides insights of decapod evolution.</title>
        <authorList>
            <person name="Jeong J.-H."/>
            <person name="Song I."/>
            <person name="Kim S."/>
            <person name="Choi T."/>
            <person name="Kim D."/>
            <person name="Ryu S."/>
            <person name="Kim W."/>
        </authorList>
    </citation>
    <scope>NUCLEOTIDE SEQUENCE [LARGE SCALE GENOMIC DNA]</scope>
    <source>
        <tissue evidence="1">Muscle</tissue>
    </source>
</reference>
<comment type="caution">
    <text evidence="1">The sequence shown here is derived from an EMBL/GenBank/DDBJ whole genome shotgun (WGS) entry which is preliminary data.</text>
</comment>
<dbReference type="Proteomes" id="UP000324222">
    <property type="component" value="Unassembled WGS sequence"/>
</dbReference>
<dbReference type="AlphaFoldDB" id="A0A5B7GRR4"/>
<protein>
    <submittedName>
        <fullName evidence="1">Uncharacterized protein</fullName>
    </submittedName>
</protein>
<proteinExistence type="predicted"/>
<accession>A0A5B7GRR4</accession>
<evidence type="ECO:0000313" key="2">
    <source>
        <dbReference type="Proteomes" id="UP000324222"/>
    </source>
</evidence>
<evidence type="ECO:0000313" key="1">
    <source>
        <dbReference type="EMBL" id="MPC60299.1"/>
    </source>
</evidence>
<keyword evidence="2" id="KW-1185">Reference proteome</keyword>
<dbReference type="EMBL" id="VSRR010017373">
    <property type="protein sequence ID" value="MPC60299.1"/>
    <property type="molecule type" value="Genomic_DNA"/>
</dbReference>
<sequence length="76" mass="8555">MGEETPVSSYLTMEAGEGTTRRQKTVFLKTVAGLGMCTGIQYTEDPQNLMGFDGRFYIGRISVYLNREAFFFPLNT</sequence>
<name>A0A5B7GRR4_PORTR</name>
<organism evidence="1 2">
    <name type="scientific">Portunus trituberculatus</name>
    <name type="common">Swimming crab</name>
    <name type="synonym">Neptunus trituberculatus</name>
    <dbReference type="NCBI Taxonomy" id="210409"/>
    <lineage>
        <taxon>Eukaryota</taxon>
        <taxon>Metazoa</taxon>
        <taxon>Ecdysozoa</taxon>
        <taxon>Arthropoda</taxon>
        <taxon>Crustacea</taxon>
        <taxon>Multicrustacea</taxon>
        <taxon>Malacostraca</taxon>
        <taxon>Eumalacostraca</taxon>
        <taxon>Eucarida</taxon>
        <taxon>Decapoda</taxon>
        <taxon>Pleocyemata</taxon>
        <taxon>Brachyura</taxon>
        <taxon>Eubrachyura</taxon>
        <taxon>Portunoidea</taxon>
        <taxon>Portunidae</taxon>
        <taxon>Portuninae</taxon>
        <taxon>Portunus</taxon>
    </lineage>
</organism>